<evidence type="ECO:0000313" key="4">
    <source>
        <dbReference type="EMBL" id="SEL31108.1"/>
    </source>
</evidence>
<dbReference type="OrthoDB" id="6219720at2"/>
<keyword evidence="2" id="KW-0472">Membrane</keyword>
<dbReference type="InterPro" id="IPR043128">
    <property type="entry name" value="Rev_trsase/Diguanyl_cyclase"/>
</dbReference>
<dbReference type="Proteomes" id="UP000199297">
    <property type="component" value="Unassembled WGS sequence"/>
</dbReference>
<reference evidence="5" key="1">
    <citation type="submission" date="2016-10" db="EMBL/GenBank/DDBJ databases">
        <authorList>
            <person name="Varghese N."/>
            <person name="Submissions S."/>
        </authorList>
    </citation>
    <scope>NUCLEOTIDE SEQUENCE [LARGE SCALE GENOMIC DNA]</scope>
    <source>
        <strain evidence="5">CGMCC 1.9127</strain>
    </source>
</reference>
<keyword evidence="1" id="KW-0802">TPR repeat</keyword>
<dbReference type="PROSITE" id="PS50005">
    <property type="entry name" value="TPR"/>
    <property type="match status" value="1"/>
</dbReference>
<name>A0A1H7P6S8_9GAMM</name>
<dbReference type="InterPro" id="IPR019734">
    <property type="entry name" value="TPR_rpt"/>
</dbReference>
<keyword evidence="3" id="KW-0732">Signal</keyword>
<protein>
    <submittedName>
        <fullName evidence="4">Putative cell wall-binding protein</fullName>
    </submittedName>
</protein>
<feature type="repeat" description="TPR" evidence="1">
    <location>
        <begin position="227"/>
        <end position="260"/>
    </location>
</feature>
<dbReference type="Gene3D" id="1.25.40.10">
    <property type="entry name" value="Tetratricopeptide repeat domain"/>
    <property type="match status" value="1"/>
</dbReference>
<keyword evidence="5" id="KW-1185">Reference proteome</keyword>
<sequence length="610" mass="69442">MMRQLLKLLLCCCLQVSAAAHSSTHDQNNRQRLDSYYLYDKDALPFQEVLNVAQQVVSDRHLYSENTIAKAFALLSEIAFARGNAAAALQFAQYGNEVGSNNVELQLNLLLQVARAYYAQGNYIALKDTAHQAAWLSEQAQNINYHLQALAYSVVAYALSADYALAIAELSKVERLLNQNQNSVDQITLLEIIAEAHFNLAEYENSIELLKRVVKLRSELAKTSAMARTFQLMALAYYQLQQYDDAYNAFWQSLQFSKQYQLDIRAAFAELGLGQVLYQQQKYTQAKAHLLSADATFKQNNLTSHKLSVKISLAKVFYALSQESEAEQHLLSAQLLAENVTLTADQIELYAMLTDYHLLYGQLPQAIDTQSQYLKHYQSFYPKASVKQSLATAAKKTRDKTKQLALNLAEQSQLRIEYSEKYYQQQTLITVLSVALTSLFVGIIFWRLRQHQQQRSHNYQQLEISKTYLAQPAATKRWYQQQYKIARKYQYDIVVAYLVVTNWQELSFHFNAKTLADVSAALATIVNEHLDDEDYAGIISDGEYLFLCPHQTTTQVSTKFEAIKKAIKTRFFANLGDYSVNISLSIDSPSVQDIDPYVFLSRISESIDPV</sequence>
<gene>
    <name evidence="4" type="ORF">SAMN05216262_1099</name>
</gene>
<accession>A0A1H7P6S8</accession>
<dbReference type="SMART" id="SM00028">
    <property type="entry name" value="TPR"/>
    <property type="match status" value="4"/>
</dbReference>
<organism evidence="4 5">
    <name type="scientific">Colwellia chukchiensis</name>
    <dbReference type="NCBI Taxonomy" id="641665"/>
    <lineage>
        <taxon>Bacteria</taxon>
        <taxon>Pseudomonadati</taxon>
        <taxon>Pseudomonadota</taxon>
        <taxon>Gammaproteobacteria</taxon>
        <taxon>Alteromonadales</taxon>
        <taxon>Colwelliaceae</taxon>
        <taxon>Colwellia</taxon>
    </lineage>
</organism>
<dbReference type="RefSeq" id="WP_085285113.1">
    <property type="nucleotide sequence ID" value="NZ_FOBI01000009.1"/>
</dbReference>
<feature type="signal peptide" evidence="3">
    <location>
        <begin position="1"/>
        <end position="22"/>
    </location>
</feature>
<evidence type="ECO:0000256" key="2">
    <source>
        <dbReference type="SAM" id="Phobius"/>
    </source>
</evidence>
<evidence type="ECO:0000313" key="5">
    <source>
        <dbReference type="Proteomes" id="UP000199297"/>
    </source>
</evidence>
<keyword evidence="2" id="KW-0812">Transmembrane</keyword>
<feature type="transmembrane region" description="Helical" evidence="2">
    <location>
        <begin position="428"/>
        <end position="448"/>
    </location>
</feature>
<evidence type="ECO:0000256" key="1">
    <source>
        <dbReference type="PROSITE-ProRule" id="PRU00339"/>
    </source>
</evidence>
<dbReference type="SUPFAM" id="SSF48452">
    <property type="entry name" value="TPR-like"/>
    <property type="match status" value="1"/>
</dbReference>
<evidence type="ECO:0000256" key="3">
    <source>
        <dbReference type="SAM" id="SignalP"/>
    </source>
</evidence>
<dbReference type="AlphaFoldDB" id="A0A1H7P6S8"/>
<feature type="chain" id="PRO_5011485754" evidence="3">
    <location>
        <begin position="23"/>
        <end position="610"/>
    </location>
</feature>
<keyword evidence="2" id="KW-1133">Transmembrane helix</keyword>
<dbReference type="InterPro" id="IPR011990">
    <property type="entry name" value="TPR-like_helical_dom_sf"/>
</dbReference>
<proteinExistence type="predicted"/>
<dbReference type="Gene3D" id="3.30.70.270">
    <property type="match status" value="1"/>
</dbReference>
<dbReference type="EMBL" id="FOBI01000009">
    <property type="protein sequence ID" value="SEL31108.1"/>
    <property type="molecule type" value="Genomic_DNA"/>
</dbReference>